<reference evidence="2" key="1">
    <citation type="submission" date="2018-11" db="EMBL/GenBank/DDBJ databases">
        <authorList>
            <consortium name="Pathogen Informatics"/>
        </authorList>
    </citation>
    <scope>NUCLEOTIDE SEQUENCE</scope>
</reference>
<protein>
    <submittedName>
        <fullName evidence="2">Uncharacterized protein</fullName>
    </submittedName>
</protein>
<dbReference type="EMBL" id="CAAALY010261644">
    <property type="protein sequence ID" value="VEL39549.1"/>
    <property type="molecule type" value="Genomic_DNA"/>
</dbReference>
<sequence>MSPTVPTGNSKERMRPRVEEGVEEKWKKKDEEEEEEALLAQLGDSASVVLDKLTSGRTTSQPSFTSRASWRLPHPVRRPSRPSRICGTTEKAPTEPTLFASSPASTDPLPSSSSSHSCCSSSAASSLAPEAGLVSLRAAGVGGVDAFFSLTIGRPSGAVFCPPNRYPFALEPSATRSIG</sequence>
<evidence type="ECO:0000313" key="3">
    <source>
        <dbReference type="Proteomes" id="UP000784294"/>
    </source>
</evidence>
<accession>A0A3S5CUU7</accession>
<gene>
    <name evidence="2" type="ORF">PXEA_LOCUS32989</name>
</gene>
<feature type="compositionally biased region" description="Basic and acidic residues" evidence="1">
    <location>
        <begin position="10"/>
        <end position="30"/>
    </location>
</feature>
<proteinExistence type="predicted"/>
<keyword evidence="3" id="KW-1185">Reference proteome</keyword>
<evidence type="ECO:0000256" key="1">
    <source>
        <dbReference type="SAM" id="MobiDB-lite"/>
    </source>
</evidence>
<organism evidence="2 3">
    <name type="scientific">Protopolystoma xenopodis</name>
    <dbReference type="NCBI Taxonomy" id="117903"/>
    <lineage>
        <taxon>Eukaryota</taxon>
        <taxon>Metazoa</taxon>
        <taxon>Spiralia</taxon>
        <taxon>Lophotrochozoa</taxon>
        <taxon>Platyhelminthes</taxon>
        <taxon>Monogenea</taxon>
        <taxon>Polyopisthocotylea</taxon>
        <taxon>Polystomatidea</taxon>
        <taxon>Polystomatidae</taxon>
        <taxon>Protopolystoma</taxon>
    </lineage>
</organism>
<evidence type="ECO:0000313" key="2">
    <source>
        <dbReference type="EMBL" id="VEL39549.1"/>
    </source>
</evidence>
<dbReference type="Proteomes" id="UP000784294">
    <property type="component" value="Unassembled WGS sequence"/>
</dbReference>
<name>A0A3S5CUU7_9PLAT</name>
<feature type="compositionally biased region" description="Polar residues" evidence="1">
    <location>
        <begin position="55"/>
        <end position="68"/>
    </location>
</feature>
<feature type="region of interest" description="Disordered" evidence="1">
    <location>
        <begin position="1"/>
        <end position="116"/>
    </location>
</feature>
<feature type="compositionally biased region" description="Low complexity" evidence="1">
    <location>
        <begin position="100"/>
        <end position="116"/>
    </location>
</feature>
<comment type="caution">
    <text evidence="2">The sequence shown here is derived from an EMBL/GenBank/DDBJ whole genome shotgun (WGS) entry which is preliminary data.</text>
</comment>
<dbReference type="AlphaFoldDB" id="A0A3S5CUU7"/>